<sequence>MYSPCSESTIDLIAIRCTPYAFSALPSAIFFAFSYSASILDSADCAINTAQRILIRLILSLSPRSDVINGDSRDMLIASKEPVKSPRAKRQIANT</sequence>
<name>A0A6J6N5G7_9ZZZZ</name>
<evidence type="ECO:0000313" key="1">
    <source>
        <dbReference type="EMBL" id="CAB4681402.1"/>
    </source>
</evidence>
<accession>A0A6J6N5G7</accession>
<protein>
    <submittedName>
        <fullName evidence="1">Unannotated protein</fullName>
    </submittedName>
</protein>
<reference evidence="1" key="1">
    <citation type="submission" date="2020-05" db="EMBL/GenBank/DDBJ databases">
        <authorList>
            <person name="Chiriac C."/>
            <person name="Salcher M."/>
            <person name="Ghai R."/>
            <person name="Kavagutti S V."/>
        </authorList>
    </citation>
    <scope>NUCLEOTIDE SEQUENCE</scope>
</reference>
<organism evidence="1">
    <name type="scientific">freshwater metagenome</name>
    <dbReference type="NCBI Taxonomy" id="449393"/>
    <lineage>
        <taxon>unclassified sequences</taxon>
        <taxon>metagenomes</taxon>
        <taxon>ecological metagenomes</taxon>
    </lineage>
</organism>
<proteinExistence type="predicted"/>
<dbReference type="EMBL" id="CAEZXI010000031">
    <property type="protein sequence ID" value="CAB4681402.1"/>
    <property type="molecule type" value="Genomic_DNA"/>
</dbReference>
<gene>
    <name evidence="1" type="ORF">UFOPK2362_00432</name>
</gene>
<dbReference type="AlphaFoldDB" id="A0A6J6N5G7"/>